<keyword evidence="2" id="KW-1185">Reference proteome</keyword>
<comment type="caution">
    <text evidence="1">The sequence shown here is derived from an EMBL/GenBank/DDBJ whole genome shotgun (WGS) entry which is preliminary data.</text>
</comment>
<organism evidence="1 2">
    <name type="scientific">Araneus ventricosus</name>
    <name type="common">Orbweaver spider</name>
    <name type="synonym">Epeira ventricosa</name>
    <dbReference type="NCBI Taxonomy" id="182803"/>
    <lineage>
        <taxon>Eukaryota</taxon>
        <taxon>Metazoa</taxon>
        <taxon>Ecdysozoa</taxon>
        <taxon>Arthropoda</taxon>
        <taxon>Chelicerata</taxon>
        <taxon>Arachnida</taxon>
        <taxon>Araneae</taxon>
        <taxon>Araneomorphae</taxon>
        <taxon>Entelegynae</taxon>
        <taxon>Araneoidea</taxon>
        <taxon>Araneidae</taxon>
        <taxon>Araneus</taxon>
    </lineage>
</organism>
<gene>
    <name evidence="1" type="ORF">AVEN_258500_1</name>
</gene>
<evidence type="ECO:0000313" key="2">
    <source>
        <dbReference type="Proteomes" id="UP000499080"/>
    </source>
</evidence>
<reference evidence="1 2" key="1">
    <citation type="journal article" date="2019" name="Sci. Rep.">
        <title>Orb-weaving spider Araneus ventricosus genome elucidates the spidroin gene catalogue.</title>
        <authorList>
            <person name="Kono N."/>
            <person name="Nakamura H."/>
            <person name="Ohtoshi R."/>
            <person name="Moran D.A.P."/>
            <person name="Shinohara A."/>
            <person name="Yoshida Y."/>
            <person name="Fujiwara M."/>
            <person name="Mori M."/>
            <person name="Tomita M."/>
            <person name="Arakawa K."/>
        </authorList>
    </citation>
    <scope>NUCLEOTIDE SEQUENCE [LARGE SCALE GENOMIC DNA]</scope>
</reference>
<accession>A0A4Y2H899</accession>
<sequence>MENDDTSLPAVFRDCGKAHGSRFGTETISNIFHLACVGTHVFTVVHPATLSHSLVDIDDTLTCFLSKLPAVRVKARTVSSFRFDSRRLYLLMSGFDTLINSCFSFRPVVAKKSRSPSKTYTVF</sequence>
<dbReference type="AlphaFoldDB" id="A0A4Y2H899"/>
<evidence type="ECO:0000313" key="1">
    <source>
        <dbReference type="EMBL" id="GBM61391.1"/>
    </source>
</evidence>
<name>A0A4Y2H899_ARAVE</name>
<proteinExistence type="predicted"/>
<dbReference type="Proteomes" id="UP000499080">
    <property type="component" value="Unassembled WGS sequence"/>
</dbReference>
<protein>
    <submittedName>
        <fullName evidence="1">Uncharacterized protein</fullName>
    </submittedName>
</protein>
<dbReference type="EMBL" id="BGPR01001765">
    <property type="protein sequence ID" value="GBM61391.1"/>
    <property type="molecule type" value="Genomic_DNA"/>
</dbReference>